<keyword evidence="1" id="KW-1133">Transmembrane helix</keyword>
<keyword evidence="3" id="KW-1185">Reference proteome</keyword>
<feature type="transmembrane region" description="Helical" evidence="1">
    <location>
        <begin position="9"/>
        <end position="28"/>
    </location>
</feature>
<evidence type="ECO:0000256" key="1">
    <source>
        <dbReference type="SAM" id="Phobius"/>
    </source>
</evidence>
<protein>
    <submittedName>
        <fullName evidence="2">Uncharacterized protein</fullName>
    </submittedName>
</protein>
<sequence length="66" mass="7685">MDHSYRKVIFKICVFFIVLIVLLLFIVEKDSAEYVILILSLGVNLFLSVAILLLAWMDRNRGSQKR</sequence>
<accession>A0ABY5S8B7</accession>
<evidence type="ECO:0000313" key="2">
    <source>
        <dbReference type="EMBL" id="UVI29067.1"/>
    </source>
</evidence>
<dbReference type="Proteomes" id="UP001057877">
    <property type="component" value="Chromosome"/>
</dbReference>
<proteinExistence type="predicted"/>
<organism evidence="2 3">
    <name type="scientific">Paenibacillus spongiae</name>
    <dbReference type="NCBI Taxonomy" id="2909671"/>
    <lineage>
        <taxon>Bacteria</taxon>
        <taxon>Bacillati</taxon>
        <taxon>Bacillota</taxon>
        <taxon>Bacilli</taxon>
        <taxon>Bacillales</taxon>
        <taxon>Paenibacillaceae</taxon>
        <taxon>Paenibacillus</taxon>
    </lineage>
</organism>
<keyword evidence="1" id="KW-0472">Membrane</keyword>
<evidence type="ECO:0000313" key="3">
    <source>
        <dbReference type="Proteomes" id="UP001057877"/>
    </source>
</evidence>
<gene>
    <name evidence="2" type="ORF">L1F29_27080</name>
</gene>
<keyword evidence="1" id="KW-0812">Transmembrane</keyword>
<dbReference type="RefSeq" id="WP_258385156.1">
    <property type="nucleotide sequence ID" value="NZ_CP091430.1"/>
</dbReference>
<reference evidence="2" key="1">
    <citation type="submission" date="2022-01" db="EMBL/GenBank/DDBJ databases">
        <title>Paenibacillus spongiae sp. nov., isolated from marine sponge.</title>
        <authorList>
            <person name="Li Z."/>
            <person name="Zhang M."/>
        </authorList>
    </citation>
    <scope>NUCLEOTIDE SEQUENCE</scope>
    <source>
        <strain evidence="2">PHS-Z3</strain>
    </source>
</reference>
<dbReference type="EMBL" id="CP091430">
    <property type="protein sequence ID" value="UVI29067.1"/>
    <property type="molecule type" value="Genomic_DNA"/>
</dbReference>
<feature type="transmembrane region" description="Helical" evidence="1">
    <location>
        <begin position="34"/>
        <end position="56"/>
    </location>
</feature>
<name>A0ABY5S8B7_9BACL</name>